<dbReference type="Proteomes" id="UP001519654">
    <property type="component" value="Unassembled WGS sequence"/>
</dbReference>
<evidence type="ECO:0000313" key="4">
    <source>
        <dbReference type="EMBL" id="MBU2661925.1"/>
    </source>
</evidence>
<dbReference type="InterPro" id="IPR047057">
    <property type="entry name" value="MerR_fam"/>
</dbReference>
<dbReference type="InterPro" id="IPR000551">
    <property type="entry name" value="MerR-type_HTH_dom"/>
</dbReference>
<gene>
    <name evidence="4" type="ORF">KOI35_00240</name>
</gene>
<dbReference type="RefSeq" id="WP_215783934.1">
    <property type="nucleotide sequence ID" value="NZ_JAHKKG010000001.1"/>
</dbReference>
<keyword evidence="5" id="KW-1185">Reference proteome</keyword>
<feature type="region of interest" description="Disordered" evidence="2">
    <location>
        <begin position="116"/>
        <end position="137"/>
    </location>
</feature>
<sequence length="137" mass="14986">MKIGELSAATGVSPRSLRHYEANGLIEAERTPGRQREYPQETLDRVDLIQQLLGAGLVSNEIRPILNAVAAGESSEELVAELLARREVLAQRLAGLSTAIKRLEEMVAIARSPELHCAPAQEFPPRPASTRRASQPR</sequence>
<dbReference type="InterPro" id="IPR009061">
    <property type="entry name" value="DNA-bd_dom_put_sf"/>
</dbReference>
<dbReference type="SUPFAM" id="SSF46955">
    <property type="entry name" value="Putative DNA-binding domain"/>
    <property type="match status" value="1"/>
</dbReference>
<dbReference type="Gene3D" id="1.10.1660.10">
    <property type="match status" value="1"/>
</dbReference>
<evidence type="ECO:0000256" key="2">
    <source>
        <dbReference type="SAM" id="MobiDB-lite"/>
    </source>
</evidence>
<reference evidence="4 5" key="1">
    <citation type="submission" date="2021-06" db="EMBL/GenBank/DDBJ databases">
        <title>Actinoplanes lichenicola sp. nov., and Actinoplanes ovalisporus sp. nov., isolated from lichen in Thailand.</title>
        <authorList>
            <person name="Saeng-In P."/>
            <person name="Kanchanasin P."/>
            <person name="Yuki M."/>
            <person name="Kudo T."/>
            <person name="Ohkuma M."/>
            <person name="Phongsopitanun W."/>
            <person name="Tanasupawat S."/>
        </authorList>
    </citation>
    <scope>NUCLEOTIDE SEQUENCE [LARGE SCALE GENOMIC DNA]</scope>
    <source>
        <strain evidence="4 5">NBRC 110975</strain>
    </source>
</reference>
<dbReference type="EMBL" id="JAHKKG010000001">
    <property type="protein sequence ID" value="MBU2661925.1"/>
    <property type="molecule type" value="Genomic_DNA"/>
</dbReference>
<dbReference type="PROSITE" id="PS50937">
    <property type="entry name" value="HTH_MERR_2"/>
    <property type="match status" value="1"/>
</dbReference>
<dbReference type="Pfam" id="PF13411">
    <property type="entry name" value="MerR_1"/>
    <property type="match status" value="1"/>
</dbReference>
<protein>
    <submittedName>
        <fullName evidence="4">MerR family transcriptional regulator</fullName>
    </submittedName>
</protein>
<name>A0ABS5YEU3_9ACTN</name>
<dbReference type="PRINTS" id="PR00040">
    <property type="entry name" value="HTHMERR"/>
</dbReference>
<evidence type="ECO:0000313" key="5">
    <source>
        <dbReference type="Proteomes" id="UP001519654"/>
    </source>
</evidence>
<dbReference type="PANTHER" id="PTHR30204:SF93">
    <property type="entry name" value="HTH MERR-TYPE DOMAIN-CONTAINING PROTEIN"/>
    <property type="match status" value="1"/>
</dbReference>
<organism evidence="4 5">
    <name type="scientific">Paractinoplanes bogorensis</name>
    <dbReference type="NCBI Taxonomy" id="1610840"/>
    <lineage>
        <taxon>Bacteria</taxon>
        <taxon>Bacillati</taxon>
        <taxon>Actinomycetota</taxon>
        <taxon>Actinomycetes</taxon>
        <taxon>Micromonosporales</taxon>
        <taxon>Micromonosporaceae</taxon>
        <taxon>Paractinoplanes</taxon>
    </lineage>
</organism>
<accession>A0ABS5YEU3</accession>
<dbReference type="PANTHER" id="PTHR30204">
    <property type="entry name" value="REDOX-CYCLING DRUG-SENSING TRANSCRIPTIONAL ACTIVATOR SOXR"/>
    <property type="match status" value="1"/>
</dbReference>
<evidence type="ECO:0000256" key="1">
    <source>
        <dbReference type="ARBA" id="ARBA00023125"/>
    </source>
</evidence>
<dbReference type="SMART" id="SM00422">
    <property type="entry name" value="HTH_MERR"/>
    <property type="match status" value="1"/>
</dbReference>
<evidence type="ECO:0000259" key="3">
    <source>
        <dbReference type="PROSITE" id="PS50937"/>
    </source>
</evidence>
<dbReference type="PROSITE" id="PS00552">
    <property type="entry name" value="HTH_MERR_1"/>
    <property type="match status" value="1"/>
</dbReference>
<proteinExistence type="predicted"/>
<feature type="domain" description="HTH merR-type" evidence="3">
    <location>
        <begin position="1"/>
        <end position="68"/>
    </location>
</feature>
<keyword evidence="1" id="KW-0238">DNA-binding</keyword>
<comment type="caution">
    <text evidence="4">The sequence shown here is derived from an EMBL/GenBank/DDBJ whole genome shotgun (WGS) entry which is preliminary data.</text>
</comment>